<dbReference type="Pfam" id="PF03717">
    <property type="entry name" value="PBP_dimer"/>
    <property type="match status" value="1"/>
</dbReference>
<evidence type="ECO:0000256" key="4">
    <source>
        <dbReference type="SAM" id="MobiDB-lite"/>
    </source>
</evidence>
<evidence type="ECO:0000313" key="8">
    <source>
        <dbReference type="Proteomes" id="UP000621540"/>
    </source>
</evidence>
<feature type="domain" description="Penicillin-binding protein dimerisation" evidence="6">
    <location>
        <begin position="49"/>
        <end position="211"/>
    </location>
</feature>
<dbReference type="EMBL" id="JACOQH010000004">
    <property type="protein sequence ID" value="MBC5753776.1"/>
    <property type="molecule type" value="Genomic_DNA"/>
</dbReference>
<evidence type="ECO:0000259" key="5">
    <source>
        <dbReference type="Pfam" id="PF00905"/>
    </source>
</evidence>
<feature type="region of interest" description="Disordered" evidence="4">
    <location>
        <begin position="618"/>
        <end position="672"/>
    </location>
</feature>
<comment type="caution">
    <text evidence="7">The sequence shown here is derived from an EMBL/GenBank/DDBJ whole genome shotgun (WGS) entry which is preliminary data.</text>
</comment>
<proteinExistence type="inferred from homology"/>
<dbReference type="Pfam" id="PF00905">
    <property type="entry name" value="Transpeptidase"/>
    <property type="match status" value="1"/>
</dbReference>
<organism evidence="7 8">
    <name type="scientific">Roseburia yibonii</name>
    <dbReference type="NCBI Taxonomy" id="2763063"/>
    <lineage>
        <taxon>Bacteria</taxon>
        <taxon>Bacillati</taxon>
        <taxon>Bacillota</taxon>
        <taxon>Clostridia</taxon>
        <taxon>Lachnospirales</taxon>
        <taxon>Lachnospiraceae</taxon>
        <taxon>Roseburia</taxon>
    </lineage>
</organism>
<keyword evidence="8" id="KW-1185">Reference proteome</keyword>
<dbReference type="Proteomes" id="UP000621540">
    <property type="component" value="Unassembled WGS sequence"/>
</dbReference>
<feature type="compositionally biased region" description="Low complexity" evidence="4">
    <location>
        <begin position="618"/>
        <end position="631"/>
    </location>
</feature>
<dbReference type="SUPFAM" id="SSF56519">
    <property type="entry name" value="Penicillin binding protein dimerisation domain"/>
    <property type="match status" value="1"/>
</dbReference>
<comment type="subcellular location">
    <subcellularLocation>
        <location evidence="1">Membrane</location>
    </subcellularLocation>
</comment>
<evidence type="ECO:0000313" key="7">
    <source>
        <dbReference type="EMBL" id="MBC5753776.1"/>
    </source>
</evidence>
<evidence type="ECO:0000256" key="2">
    <source>
        <dbReference type="ARBA" id="ARBA00007171"/>
    </source>
</evidence>
<keyword evidence="3" id="KW-0472">Membrane</keyword>
<dbReference type="PANTHER" id="PTHR30627">
    <property type="entry name" value="PEPTIDOGLYCAN D,D-TRANSPEPTIDASE"/>
    <property type="match status" value="1"/>
</dbReference>
<name>A0ABR7I9Z5_9FIRM</name>
<dbReference type="InterPro" id="IPR050515">
    <property type="entry name" value="Beta-lactam/transpept"/>
</dbReference>
<dbReference type="InterPro" id="IPR001460">
    <property type="entry name" value="PCN-bd_Tpept"/>
</dbReference>
<dbReference type="Gene3D" id="3.40.710.10">
    <property type="entry name" value="DD-peptidase/beta-lactamase superfamily"/>
    <property type="match status" value="1"/>
</dbReference>
<reference evidence="7 8" key="1">
    <citation type="submission" date="2020-08" db="EMBL/GenBank/DDBJ databases">
        <title>Genome public.</title>
        <authorList>
            <person name="Liu C."/>
            <person name="Sun Q."/>
        </authorList>
    </citation>
    <scope>NUCLEOTIDE SEQUENCE [LARGE SCALE GENOMIC DNA]</scope>
    <source>
        <strain evidence="7 8">BX0805</strain>
    </source>
</reference>
<dbReference type="InterPro" id="IPR036138">
    <property type="entry name" value="PBP_dimer_sf"/>
</dbReference>
<dbReference type="PANTHER" id="PTHR30627:SF1">
    <property type="entry name" value="PEPTIDOGLYCAN D,D-TRANSPEPTIDASE FTSI"/>
    <property type="match status" value="1"/>
</dbReference>
<evidence type="ECO:0000259" key="6">
    <source>
        <dbReference type="Pfam" id="PF03717"/>
    </source>
</evidence>
<dbReference type="RefSeq" id="WP_147618637.1">
    <property type="nucleotide sequence ID" value="NZ_JACOQH010000004.1"/>
</dbReference>
<protein>
    <submittedName>
        <fullName evidence="7">Penicillin-binding protein 2</fullName>
    </submittedName>
</protein>
<dbReference type="SUPFAM" id="SSF56601">
    <property type="entry name" value="beta-lactamase/transpeptidase-like"/>
    <property type="match status" value="1"/>
</dbReference>
<evidence type="ECO:0000256" key="1">
    <source>
        <dbReference type="ARBA" id="ARBA00004370"/>
    </source>
</evidence>
<feature type="compositionally biased region" description="Polar residues" evidence="4">
    <location>
        <begin position="634"/>
        <end position="650"/>
    </location>
</feature>
<dbReference type="Gene3D" id="3.90.1310.10">
    <property type="entry name" value="Penicillin-binding protein 2a (Domain 2)"/>
    <property type="match status" value="1"/>
</dbReference>
<gene>
    <name evidence="7" type="ORF">H8Z76_07000</name>
</gene>
<dbReference type="InterPro" id="IPR005311">
    <property type="entry name" value="PBP_dimer"/>
</dbReference>
<feature type="domain" description="Penicillin-binding protein transpeptidase" evidence="5">
    <location>
        <begin position="257"/>
        <end position="583"/>
    </location>
</feature>
<accession>A0ABR7I9Z5</accession>
<comment type="similarity">
    <text evidence="2">Belongs to the transpeptidase family.</text>
</comment>
<evidence type="ECO:0000256" key="3">
    <source>
        <dbReference type="ARBA" id="ARBA00023136"/>
    </source>
</evidence>
<sequence length="672" mass="73334">MQKKLLIVFSLISVALIGLIGRLMYIEYTSGAKYEKIVLSQQEYDSSTIPYRRGDIVDTKGTILATSTDVYNVILDCKVLNNDEKKIEPTITALVQCFPDLNADELRQLIQNEPNKQYNVLEKRLPYDQIQGFVTLQEDKKNNPDIDGVWFEKEYIRKYPYGSIGSSVIGFTTSGNVGMAGIENSYNSTLNGINGREYGYLNSDNNFEKTIKAAEDGNVVVSTIDLNIQSIVEEKVAQFQIDNANVAREGAGSKHTAVVVMNPQNGEVLAMAQYPNYDSSNPRDLSAYYTQEQIDAMSDDEKLDALNGLWQNYCLTETYEPGSTAKPFTVAAGLETGTLSGDETYLCDGSELVSGSTIHCVNRNGHGLEGIREALMNSCNDALMQMSYAIGVDNFVEYQKIFGFGQKTNIDLPGEARTDSLIYTRDSMTAVDLATNSFGQNFNTTMIQMSGAFCSLINGGYYYQPHVVKKITDEDGNTIQTMDNTLIKQTVSEATSEKIKGYLYSTVSEGGTGKYAKVNGYSMGGKTGTAQKIPRGQGNYLVSFIGYAPQEKPQLMVYVIVDEPNAEDEAHSSYAQGIAQEIFAETLPYLNIYPDEPMAAEMPVNPTLPEAKQQAIEAANAAASGQQADAAVPDQTQAEEGTTDTPSSDIAEQGAATTGPAVTNDVDVVTSE</sequence>
<dbReference type="InterPro" id="IPR012338">
    <property type="entry name" value="Beta-lactam/transpept-like"/>
</dbReference>